<keyword evidence="8" id="KW-1185">Reference proteome</keyword>
<sequence>MRTPNKVITQVSKDHVIITKSVEPSDEEWKGGLGCFWFNLLQRNKGKTFIINGDTEEYETRGSFLSKSIRVALILQKHGIQKGDIVTFALNIHQNAYAALVGSLFIGAIPNFIEPYQNSDEAAQLLRAVEPKLVVSTKDGGKFDVLSKAKKSIKSDVKLVTLEDCEEFYQPQEAEANFVPVPVQDNEETALICFSSGSTGLPKGICLPHLSFLPTNWLRGSENVENPVIMTFDSLYWTTDIYRFIFALREDATLLITPTFDPQKIWKRIERYKVNKIECCPHQAILLATAGKPKGLDTSSLIKLIVMGGVFPERYLEDLQKMIPTTLIIPNYGCTEVGPMTTFLYDWPEHMQLMKIKPDSVGLPCLGLTIKIVDPETGKSLGPNQQGECRVKKKTMMNGYYNLDASNEFDEDGFFKTGDILYYDEDYCFFFVDRIKELIIYQGYHVIPAVIESRLMQHPAVKRAAVVGKKHDSAGELPTAFIEVKVGYESFDSHELRKFVNDKMPDTHKLRGGIIVLDKIPATPSNKVKRGTLKKLLESEYQKYMSL</sequence>
<gene>
    <name evidence="7" type="ORF">CALMAC_LOCUS1861</name>
</gene>
<evidence type="ECO:0000313" key="7">
    <source>
        <dbReference type="EMBL" id="VEN36164.1"/>
    </source>
</evidence>
<dbReference type="AlphaFoldDB" id="A0A653BL13"/>
<evidence type="ECO:0000313" key="8">
    <source>
        <dbReference type="Proteomes" id="UP000410492"/>
    </source>
</evidence>
<dbReference type="Gene3D" id="3.40.50.12780">
    <property type="entry name" value="N-terminal domain of ligase-like"/>
    <property type="match status" value="1"/>
</dbReference>
<dbReference type="OrthoDB" id="10253869at2759"/>
<reference evidence="7 8" key="1">
    <citation type="submission" date="2019-01" db="EMBL/GenBank/DDBJ databases">
        <authorList>
            <person name="Sayadi A."/>
        </authorList>
    </citation>
    <scope>NUCLEOTIDE SEQUENCE [LARGE SCALE GENOMIC DNA]</scope>
</reference>
<evidence type="ECO:0008006" key="9">
    <source>
        <dbReference type="Google" id="ProtNLM"/>
    </source>
</evidence>
<evidence type="ECO:0000256" key="4">
    <source>
        <dbReference type="ARBA" id="ARBA00023140"/>
    </source>
</evidence>
<dbReference type="GO" id="GO:0005777">
    <property type="term" value="C:peroxisome"/>
    <property type="evidence" value="ECO:0007669"/>
    <property type="project" value="UniProtKB-SubCell"/>
</dbReference>
<dbReference type="SUPFAM" id="SSF56801">
    <property type="entry name" value="Acetyl-CoA synthetase-like"/>
    <property type="match status" value="1"/>
</dbReference>
<dbReference type="InterPro" id="IPR025110">
    <property type="entry name" value="AMP-bd_C"/>
</dbReference>
<organism evidence="7 8">
    <name type="scientific">Callosobruchus maculatus</name>
    <name type="common">Southern cowpea weevil</name>
    <name type="synonym">Pulse bruchid</name>
    <dbReference type="NCBI Taxonomy" id="64391"/>
    <lineage>
        <taxon>Eukaryota</taxon>
        <taxon>Metazoa</taxon>
        <taxon>Ecdysozoa</taxon>
        <taxon>Arthropoda</taxon>
        <taxon>Hexapoda</taxon>
        <taxon>Insecta</taxon>
        <taxon>Pterygota</taxon>
        <taxon>Neoptera</taxon>
        <taxon>Endopterygota</taxon>
        <taxon>Coleoptera</taxon>
        <taxon>Polyphaga</taxon>
        <taxon>Cucujiformia</taxon>
        <taxon>Chrysomeloidea</taxon>
        <taxon>Chrysomelidae</taxon>
        <taxon>Bruchinae</taxon>
        <taxon>Bruchini</taxon>
        <taxon>Callosobruchus</taxon>
    </lineage>
</organism>
<comment type="similarity">
    <text evidence="2">Belongs to the ATP-dependent AMP-binding enzyme family.</text>
</comment>
<evidence type="ECO:0000259" key="5">
    <source>
        <dbReference type="Pfam" id="PF00501"/>
    </source>
</evidence>
<evidence type="ECO:0000256" key="2">
    <source>
        <dbReference type="ARBA" id="ARBA00006432"/>
    </source>
</evidence>
<keyword evidence="4" id="KW-0576">Peroxisome</keyword>
<accession>A0A653BL13</accession>
<keyword evidence="3" id="KW-0436">Ligase</keyword>
<feature type="domain" description="AMP-binding enzyme C-terminal" evidence="6">
    <location>
        <begin position="451"/>
        <end position="527"/>
    </location>
</feature>
<dbReference type="Pfam" id="PF13193">
    <property type="entry name" value="AMP-binding_C"/>
    <property type="match status" value="1"/>
</dbReference>
<name>A0A653BL13_CALMS</name>
<dbReference type="InterPro" id="IPR000873">
    <property type="entry name" value="AMP-dep_synth/lig_dom"/>
</dbReference>
<protein>
    <recommendedName>
        <fullName evidence="9">AMP-dependent synthetase/ligase domain-containing protein</fullName>
    </recommendedName>
</protein>
<dbReference type="Pfam" id="PF00501">
    <property type="entry name" value="AMP-binding"/>
    <property type="match status" value="1"/>
</dbReference>
<evidence type="ECO:0000256" key="3">
    <source>
        <dbReference type="ARBA" id="ARBA00022598"/>
    </source>
</evidence>
<dbReference type="InterPro" id="IPR020845">
    <property type="entry name" value="AMP-binding_CS"/>
</dbReference>
<dbReference type="EMBL" id="CAACVG010002202">
    <property type="protein sequence ID" value="VEN36164.1"/>
    <property type="molecule type" value="Genomic_DNA"/>
</dbReference>
<dbReference type="Gene3D" id="3.30.300.30">
    <property type="match status" value="1"/>
</dbReference>
<dbReference type="PROSITE" id="PS00455">
    <property type="entry name" value="AMP_BINDING"/>
    <property type="match status" value="1"/>
</dbReference>
<evidence type="ECO:0000259" key="6">
    <source>
        <dbReference type="Pfam" id="PF13193"/>
    </source>
</evidence>
<feature type="domain" description="AMP-dependent synthetase/ligase" evidence="5">
    <location>
        <begin position="42"/>
        <end position="401"/>
    </location>
</feature>
<dbReference type="InterPro" id="IPR045851">
    <property type="entry name" value="AMP-bd_C_sf"/>
</dbReference>
<proteinExistence type="inferred from homology"/>
<evidence type="ECO:0000256" key="1">
    <source>
        <dbReference type="ARBA" id="ARBA00004275"/>
    </source>
</evidence>
<comment type="subcellular location">
    <subcellularLocation>
        <location evidence="1">Peroxisome</location>
    </subcellularLocation>
</comment>
<dbReference type="PANTHER" id="PTHR24096:SF149">
    <property type="entry name" value="AMP-BINDING DOMAIN-CONTAINING PROTEIN-RELATED"/>
    <property type="match status" value="1"/>
</dbReference>
<dbReference type="InterPro" id="IPR042099">
    <property type="entry name" value="ANL_N_sf"/>
</dbReference>
<dbReference type="Proteomes" id="UP000410492">
    <property type="component" value="Unassembled WGS sequence"/>
</dbReference>
<dbReference type="GO" id="GO:0016405">
    <property type="term" value="F:CoA-ligase activity"/>
    <property type="evidence" value="ECO:0007669"/>
    <property type="project" value="TreeGrafter"/>
</dbReference>
<dbReference type="PANTHER" id="PTHR24096">
    <property type="entry name" value="LONG-CHAIN-FATTY-ACID--COA LIGASE"/>
    <property type="match status" value="1"/>
</dbReference>